<dbReference type="EMBL" id="DF820456">
    <property type="protein sequence ID" value="GAK50719.1"/>
    <property type="molecule type" value="Genomic_DNA"/>
</dbReference>
<feature type="domain" description="Transposase Helix-turn-helix" evidence="1">
    <location>
        <begin position="57"/>
        <end position="102"/>
    </location>
</feature>
<dbReference type="AlphaFoldDB" id="A0A0S6VXH0"/>
<sequence length="172" mass="20032">MTRFAIIRTYPSEKFTRIVGIRLDQFLCLRDQLLTCLRAEQEARPMKKRGKKATLVTVEDKLLLTLTYLRHYPTFEQVGQQFGISASSAHNIYQHVLDRLVKMNHLPGRKALQDQGIQAVLVDVTEQPIERPSHHQRAWYSGKKTPYDQHSVDRGIVEPSHSLRHVWERSYA</sequence>
<evidence type="ECO:0000313" key="2">
    <source>
        <dbReference type="EMBL" id="GAK50719.1"/>
    </source>
</evidence>
<dbReference type="InterPro" id="IPR027805">
    <property type="entry name" value="Transposase_HTH_dom"/>
</dbReference>
<keyword evidence="3" id="KW-1185">Reference proteome</keyword>
<gene>
    <name evidence="2" type="ORF">U14_01952</name>
</gene>
<accession>A0A0S6VXH0</accession>
<dbReference type="Pfam" id="PF13613">
    <property type="entry name" value="HTH_Tnp_4"/>
    <property type="match status" value="1"/>
</dbReference>
<reference evidence="2" key="1">
    <citation type="journal article" date="2015" name="PeerJ">
        <title>First genomic representation of candidate bacterial phylum KSB3 points to enhanced environmental sensing as a trigger of wastewater bulking.</title>
        <authorList>
            <person name="Sekiguchi Y."/>
            <person name="Ohashi A."/>
            <person name="Parks D.H."/>
            <person name="Yamauchi T."/>
            <person name="Tyson G.W."/>
            <person name="Hugenholtz P."/>
        </authorList>
    </citation>
    <scope>NUCLEOTIDE SEQUENCE [LARGE SCALE GENOMIC DNA]</scope>
</reference>
<proteinExistence type="predicted"/>
<evidence type="ECO:0000259" key="1">
    <source>
        <dbReference type="Pfam" id="PF13613"/>
    </source>
</evidence>
<evidence type="ECO:0000313" key="3">
    <source>
        <dbReference type="Proteomes" id="UP000030700"/>
    </source>
</evidence>
<organism evidence="2">
    <name type="scientific">Candidatus Moduliflexus flocculans</name>
    <dbReference type="NCBI Taxonomy" id="1499966"/>
    <lineage>
        <taxon>Bacteria</taxon>
        <taxon>Candidatus Moduliflexota</taxon>
        <taxon>Candidatus Moduliflexia</taxon>
        <taxon>Candidatus Moduliflexales</taxon>
        <taxon>Candidatus Moduliflexaceae</taxon>
    </lineage>
</organism>
<dbReference type="STRING" id="1499966.U14_01952"/>
<name>A0A0S6VXH0_9BACT</name>
<protein>
    <recommendedName>
        <fullName evidence="1">Transposase Helix-turn-helix domain-containing protein</fullName>
    </recommendedName>
</protein>
<dbReference type="HOGENOM" id="CLU_073820_3_1_0"/>
<dbReference type="Proteomes" id="UP000030700">
    <property type="component" value="Unassembled WGS sequence"/>
</dbReference>